<dbReference type="Pfam" id="PF19838">
    <property type="entry name" value="LptD_2"/>
    <property type="match status" value="1"/>
</dbReference>
<feature type="region of interest" description="Disordered" evidence="1">
    <location>
        <begin position="363"/>
        <end position="382"/>
    </location>
</feature>
<dbReference type="OrthoDB" id="9802320at2"/>
<dbReference type="GO" id="GO:1990351">
    <property type="term" value="C:transporter complex"/>
    <property type="evidence" value="ECO:0007669"/>
    <property type="project" value="TreeGrafter"/>
</dbReference>
<dbReference type="PANTHER" id="PTHR30189">
    <property type="entry name" value="LPS-ASSEMBLY PROTEIN"/>
    <property type="match status" value="1"/>
</dbReference>
<dbReference type="AlphaFoldDB" id="A0A2N0VHK0"/>
<comment type="caution">
    <text evidence="3">The sequence shown here is derived from an EMBL/GenBank/DDBJ whole genome shotgun (WGS) entry which is preliminary data.</text>
</comment>
<feature type="domain" description="LPS-assembly protein LptD central" evidence="2">
    <location>
        <begin position="213"/>
        <end position="703"/>
    </location>
</feature>
<dbReference type="InterPro" id="IPR050218">
    <property type="entry name" value="LptD"/>
</dbReference>
<dbReference type="Proteomes" id="UP000233398">
    <property type="component" value="Unassembled WGS sequence"/>
</dbReference>
<name>A0A2N0VHK0_9BACT</name>
<reference evidence="3 4" key="1">
    <citation type="submission" date="2017-11" db="EMBL/GenBank/DDBJ databases">
        <title>Rhodohalobacter 15182 sp. nov., isolated from a salt lake.</title>
        <authorList>
            <person name="Han S."/>
        </authorList>
    </citation>
    <scope>NUCLEOTIDE SEQUENCE [LARGE SCALE GENOMIC DNA]</scope>
    <source>
        <strain evidence="3 4">15182</strain>
    </source>
</reference>
<keyword evidence="4" id="KW-1185">Reference proteome</keyword>
<evidence type="ECO:0000313" key="4">
    <source>
        <dbReference type="Proteomes" id="UP000233398"/>
    </source>
</evidence>
<feature type="region of interest" description="Disordered" evidence="1">
    <location>
        <begin position="25"/>
        <end position="68"/>
    </location>
</feature>
<feature type="compositionally biased region" description="Polar residues" evidence="1">
    <location>
        <begin position="51"/>
        <end position="68"/>
    </location>
</feature>
<dbReference type="EMBL" id="PISP01000002">
    <property type="protein sequence ID" value="PKD43672.1"/>
    <property type="molecule type" value="Genomic_DNA"/>
</dbReference>
<sequence length="899" mass="103284">MVFPVWSNLSAQVISDSLRSARIDTIPPAERDSIQAAESDTIPSPRELNDETGQSSQSPQADLQSSPDAVNFQAKDSLTFNFRDQRVANLYGSSNVKHTNGELSAGKIELDLNMSQVEALADNPQDTLSYPILRREQDELRSTRILFNYESERGKFEVAEIEIDDGYLIGTKVKNVSREEVFIEDGIYSTCPPDHMYYYIQADRMKVVEEEEVFFTNARLFILDIPYPLVFPFGYVPAGIESRRSGLLEPTYVYQNTSARGIGLQNLGWFQYFNDYFTAQTSFDLFTSGTFFNESRFQYRNTGQYNGSLTLGYSRERGLEPTDPGFTETTSKRLSLTHDQQLSPYANLSANINLQSSNYFKRNSFDPDERARTNSTSRLSYRYSHPEGSYNFSATSSLNQQLSTNRTRLTGPEFTFSARQFTPFQSDEPGLQDEKWYERISVTYRNNFKSEFEFNPEDADSAEVNWFEALFDPSKYREATDNDRHLQYGFEQRVGLSASQVIPSQFLNISANANLTEYWYPATIRKQWNEEENEIETERVRGFEAARDFSTSLNFNTTFYGVSQMSIGNLEGLRHTVRPNVSFSYSPDFSESSWGYYREVQSDSLGNTQEYSIFEDEIFRGPGRGEQMTMSFGITNIFETKQVKRDSTGEVQSTNLRLIDNLSVNSNYNFAADSLNFGRVNMSLSSRVVDGLRISANASYSVYSRDENGREINTFIWEDGNKYLQPLSYSLNLSTSFNGGSRGPRITTPDYRPYDPLDQTFFSPVDQRFNLQPVQRTGSPWSVGLDFNYRWNYQFGQDARKSAVLNANNIQFNLTPKWRVSTRLGYDFIEKELTPSQFSLQRDMICWNLSFQFNPFGDFQYYFFRLSLSSSQIQGLFQKLPLLNNLERSSSPTGRSPRF</sequence>
<feature type="compositionally biased region" description="Basic and acidic residues" evidence="1">
    <location>
        <begin position="363"/>
        <end position="372"/>
    </location>
</feature>
<evidence type="ECO:0000313" key="3">
    <source>
        <dbReference type="EMBL" id="PKD43672.1"/>
    </source>
</evidence>
<gene>
    <name evidence="3" type="ORF">CWD77_08900</name>
</gene>
<dbReference type="InterPro" id="IPR045659">
    <property type="entry name" value="LptD_2"/>
</dbReference>
<dbReference type="GO" id="GO:0009279">
    <property type="term" value="C:cell outer membrane"/>
    <property type="evidence" value="ECO:0007669"/>
    <property type="project" value="TreeGrafter"/>
</dbReference>
<proteinExistence type="predicted"/>
<accession>A0A2N0VHK0</accession>
<organism evidence="3 4">
    <name type="scientific">Rhodohalobacter barkolensis</name>
    <dbReference type="NCBI Taxonomy" id="2053187"/>
    <lineage>
        <taxon>Bacteria</taxon>
        <taxon>Pseudomonadati</taxon>
        <taxon>Balneolota</taxon>
        <taxon>Balneolia</taxon>
        <taxon>Balneolales</taxon>
        <taxon>Balneolaceae</taxon>
        <taxon>Rhodohalobacter</taxon>
    </lineage>
</organism>
<evidence type="ECO:0000259" key="2">
    <source>
        <dbReference type="Pfam" id="PF19838"/>
    </source>
</evidence>
<dbReference type="PANTHER" id="PTHR30189:SF1">
    <property type="entry name" value="LPS-ASSEMBLY PROTEIN LPTD"/>
    <property type="match status" value="1"/>
</dbReference>
<evidence type="ECO:0000256" key="1">
    <source>
        <dbReference type="SAM" id="MobiDB-lite"/>
    </source>
</evidence>
<protein>
    <submittedName>
        <fullName evidence="3">LPS-assembly protein LptD</fullName>
    </submittedName>
</protein>